<reference evidence="1 2" key="1">
    <citation type="submission" date="2014-04" db="EMBL/GenBank/DDBJ databases">
        <authorList>
            <consortium name="DOE Joint Genome Institute"/>
            <person name="Kuo A."/>
            <person name="Zuccaro A."/>
            <person name="Kohler A."/>
            <person name="Nagy L.G."/>
            <person name="Floudas D."/>
            <person name="Copeland A."/>
            <person name="Barry K.W."/>
            <person name="Cichocki N."/>
            <person name="Veneault-Fourrey C."/>
            <person name="LaButti K."/>
            <person name="Lindquist E.A."/>
            <person name="Lipzen A."/>
            <person name="Lundell T."/>
            <person name="Morin E."/>
            <person name="Murat C."/>
            <person name="Sun H."/>
            <person name="Tunlid A."/>
            <person name="Henrissat B."/>
            <person name="Grigoriev I.V."/>
            <person name="Hibbett D.S."/>
            <person name="Martin F."/>
            <person name="Nordberg H.P."/>
            <person name="Cantor M.N."/>
            <person name="Hua S.X."/>
        </authorList>
    </citation>
    <scope>NUCLEOTIDE SEQUENCE [LARGE SCALE GENOMIC DNA]</scope>
    <source>
        <strain evidence="1 2">MAFF 305830</strain>
    </source>
</reference>
<dbReference type="EMBL" id="KN824281">
    <property type="protein sequence ID" value="KIM31658.1"/>
    <property type="molecule type" value="Genomic_DNA"/>
</dbReference>
<evidence type="ECO:0000313" key="1">
    <source>
        <dbReference type="EMBL" id="KIM31658.1"/>
    </source>
</evidence>
<dbReference type="HOGENOM" id="CLU_3033878_0_0_1"/>
<accession>A0A0C2X048</accession>
<dbReference type="AlphaFoldDB" id="A0A0C2X048"/>
<evidence type="ECO:0000313" key="2">
    <source>
        <dbReference type="Proteomes" id="UP000054097"/>
    </source>
</evidence>
<gene>
    <name evidence="1" type="ORF">M408DRAFT_327133</name>
</gene>
<organism evidence="1 2">
    <name type="scientific">Serendipita vermifera MAFF 305830</name>
    <dbReference type="NCBI Taxonomy" id="933852"/>
    <lineage>
        <taxon>Eukaryota</taxon>
        <taxon>Fungi</taxon>
        <taxon>Dikarya</taxon>
        <taxon>Basidiomycota</taxon>
        <taxon>Agaricomycotina</taxon>
        <taxon>Agaricomycetes</taxon>
        <taxon>Sebacinales</taxon>
        <taxon>Serendipitaceae</taxon>
        <taxon>Serendipita</taxon>
    </lineage>
</organism>
<dbReference type="Proteomes" id="UP000054097">
    <property type="component" value="Unassembled WGS sequence"/>
</dbReference>
<name>A0A0C2X048_SERVB</name>
<keyword evidence="2" id="KW-1185">Reference proteome</keyword>
<sequence>MKTRQFYPHDYLHRRSGLSVLPALAHAATSGKRRGSRDETEFERTMPTCWLLERR</sequence>
<proteinExistence type="predicted"/>
<reference evidence="2" key="2">
    <citation type="submission" date="2015-01" db="EMBL/GenBank/DDBJ databases">
        <title>Evolutionary Origins and Diversification of the Mycorrhizal Mutualists.</title>
        <authorList>
            <consortium name="DOE Joint Genome Institute"/>
            <consortium name="Mycorrhizal Genomics Consortium"/>
            <person name="Kohler A."/>
            <person name="Kuo A."/>
            <person name="Nagy L.G."/>
            <person name="Floudas D."/>
            <person name="Copeland A."/>
            <person name="Barry K.W."/>
            <person name="Cichocki N."/>
            <person name="Veneault-Fourrey C."/>
            <person name="LaButti K."/>
            <person name="Lindquist E.A."/>
            <person name="Lipzen A."/>
            <person name="Lundell T."/>
            <person name="Morin E."/>
            <person name="Murat C."/>
            <person name="Riley R."/>
            <person name="Ohm R."/>
            <person name="Sun H."/>
            <person name="Tunlid A."/>
            <person name="Henrissat B."/>
            <person name="Grigoriev I.V."/>
            <person name="Hibbett D.S."/>
            <person name="Martin F."/>
        </authorList>
    </citation>
    <scope>NUCLEOTIDE SEQUENCE [LARGE SCALE GENOMIC DNA]</scope>
    <source>
        <strain evidence="2">MAFF 305830</strain>
    </source>
</reference>
<protein>
    <submittedName>
        <fullName evidence="1">Uncharacterized protein</fullName>
    </submittedName>
</protein>